<dbReference type="EMBL" id="SNXE01000002">
    <property type="protein sequence ID" value="TDP11632.1"/>
    <property type="molecule type" value="Genomic_DNA"/>
</dbReference>
<feature type="transmembrane region" description="Helical" evidence="1">
    <location>
        <begin position="36"/>
        <end position="57"/>
    </location>
</feature>
<dbReference type="Pfam" id="PF06713">
    <property type="entry name" value="bPH_4"/>
    <property type="match status" value="1"/>
</dbReference>
<proteinExistence type="predicted"/>
<organism evidence="3 4">
    <name type="scientific">Roseateles asaccharophilus</name>
    <dbReference type="NCBI Taxonomy" id="582607"/>
    <lineage>
        <taxon>Bacteria</taxon>
        <taxon>Pseudomonadati</taxon>
        <taxon>Pseudomonadota</taxon>
        <taxon>Betaproteobacteria</taxon>
        <taxon>Burkholderiales</taxon>
        <taxon>Sphaerotilaceae</taxon>
        <taxon>Roseateles</taxon>
    </lineage>
</organism>
<evidence type="ECO:0000313" key="3">
    <source>
        <dbReference type="EMBL" id="TDP11632.1"/>
    </source>
</evidence>
<keyword evidence="1" id="KW-0472">Membrane</keyword>
<comment type="caution">
    <text evidence="3">The sequence shown here is derived from an EMBL/GenBank/DDBJ whole genome shotgun (WGS) entry which is preliminary data.</text>
</comment>
<dbReference type="Proteomes" id="UP000295357">
    <property type="component" value="Unassembled WGS sequence"/>
</dbReference>
<evidence type="ECO:0000259" key="2">
    <source>
        <dbReference type="Pfam" id="PF06713"/>
    </source>
</evidence>
<keyword evidence="1" id="KW-1133">Transmembrane helix</keyword>
<keyword evidence="4" id="KW-1185">Reference proteome</keyword>
<dbReference type="GO" id="GO:0030153">
    <property type="term" value="P:bacteriocin immunity"/>
    <property type="evidence" value="ECO:0007669"/>
    <property type="project" value="InterPro"/>
</dbReference>
<evidence type="ECO:0000313" key="4">
    <source>
        <dbReference type="Proteomes" id="UP000295357"/>
    </source>
</evidence>
<feature type="domain" description="Uncharacterized protein YyaB-like PH" evidence="2">
    <location>
        <begin position="59"/>
        <end position="130"/>
    </location>
</feature>
<sequence>MLFRSKIDAWLLIVLLGAAILTVVAAGAAVRQASGMAVLVPVLVIAIGAALPIWILASTSYTVDGGTLNVRSGPFTWRIPVSSITSIKPSNSPISGPALSLSRLRVEYGRGKSILISPADQQAFLRAIESAKSAASQVAGAEPLI</sequence>
<keyword evidence="1" id="KW-0812">Transmembrane</keyword>
<name>A0A4R6N822_9BURK</name>
<evidence type="ECO:0000256" key="1">
    <source>
        <dbReference type="SAM" id="Phobius"/>
    </source>
</evidence>
<dbReference type="OrthoDB" id="6658731at2"/>
<reference evidence="3 4" key="1">
    <citation type="submission" date="2019-03" db="EMBL/GenBank/DDBJ databases">
        <title>Genomic Encyclopedia of Type Strains, Phase IV (KMG-IV): sequencing the most valuable type-strain genomes for metagenomic binning, comparative biology and taxonomic classification.</title>
        <authorList>
            <person name="Goeker M."/>
        </authorList>
    </citation>
    <scope>NUCLEOTIDE SEQUENCE [LARGE SCALE GENOMIC DNA]</scope>
    <source>
        <strain evidence="3 4">DSM 25082</strain>
    </source>
</reference>
<dbReference type="RefSeq" id="WP_133602426.1">
    <property type="nucleotide sequence ID" value="NZ_JAUFPJ010000002.1"/>
</dbReference>
<protein>
    <submittedName>
        <fullName evidence="3">PH (Pleckstrin Homology) domain-containing protein</fullName>
    </submittedName>
</protein>
<dbReference type="InterPro" id="IPR009589">
    <property type="entry name" value="PH_YyaB-like"/>
</dbReference>
<gene>
    <name evidence="3" type="ORF">DFR39_1023</name>
</gene>
<accession>A0A4R6N822</accession>
<dbReference type="AlphaFoldDB" id="A0A4R6N822"/>